<dbReference type="EMBL" id="WVDC01000001">
    <property type="protein sequence ID" value="NKW40721.1"/>
    <property type="molecule type" value="Genomic_DNA"/>
</dbReference>
<dbReference type="RefSeq" id="WP_084960545.1">
    <property type="nucleotide sequence ID" value="NZ_CP095477.1"/>
</dbReference>
<evidence type="ECO:0000313" key="3">
    <source>
        <dbReference type="EMBL" id="MBM4568349.1"/>
    </source>
</evidence>
<feature type="chain" id="PRO_5044465631" description="Lipoprotein" evidence="2">
    <location>
        <begin position="20"/>
        <end position="141"/>
    </location>
</feature>
<keyword evidence="2" id="KW-0732">Signal</keyword>
<dbReference type="EMBL" id="WVBC01000034">
    <property type="protein sequence ID" value="NKT80750.1"/>
    <property type="molecule type" value="Genomic_DNA"/>
</dbReference>
<evidence type="ECO:0000256" key="1">
    <source>
        <dbReference type="SAM" id="MobiDB-lite"/>
    </source>
</evidence>
<evidence type="ECO:0000313" key="5">
    <source>
        <dbReference type="EMBL" id="NKW40721.1"/>
    </source>
</evidence>
<feature type="signal peptide" evidence="2">
    <location>
        <begin position="1"/>
        <end position="19"/>
    </location>
</feature>
<dbReference type="PROSITE" id="PS51257">
    <property type="entry name" value="PROKAR_LIPOPROTEIN"/>
    <property type="match status" value="1"/>
</dbReference>
<gene>
    <name evidence="3" type="ORF">GS441_23910</name>
    <name evidence="4" type="ORF">GS882_22005</name>
    <name evidence="5" type="ORF">GS947_03590</name>
</gene>
<organism evidence="4 6">
    <name type="scientific">Rhodococcus hoagii</name>
    <name type="common">Corynebacterium equii</name>
    <dbReference type="NCBI Taxonomy" id="43767"/>
    <lineage>
        <taxon>Bacteria</taxon>
        <taxon>Bacillati</taxon>
        <taxon>Actinomycetota</taxon>
        <taxon>Actinomycetes</taxon>
        <taxon>Mycobacteriales</taxon>
        <taxon>Nocardiaceae</taxon>
        <taxon>Prescottella</taxon>
    </lineage>
</organism>
<feature type="region of interest" description="Disordered" evidence="1">
    <location>
        <begin position="30"/>
        <end position="59"/>
    </location>
</feature>
<dbReference type="Proteomes" id="UP000608063">
    <property type="component" value="Unassembled WGS sequence"/>
</dbReference>
<evidence type="ECO:0000313" key="6">
    <source>
        <dbReference type="Proteomes" id="UP000603463"/>
    </source>
</evidence>
<reference evidence="4" key="2">
    <citation type="journal article" date="2020" name="Environ. Microbiol.">
        <title>The novel and transferable erm(51) gene confers Macrolides, Lincosamides, and Streptogramins B (MLSB) resistance to clonal Rhodococcus equi in the environment.</title>
        <authorList>
            <person name="Huber L."/>
            <person name="Giguere S."/>
            <person name="Slovis N.M."/>
            <person name="Alvarez-Narvaez S."/>
            <person name="Hart K.A."/>
            <person name="Greiter M."/>
            <person name="Morris E.R.A."/>
            <person name="Cohen N.D."/>
        </authorList>
    </citation>
    <scope>NUCLEOTIDE SEQUENCE</scope>
    <source>
        <strain evidence="4">Lh_116_1</strain>
        <strain evidence="5">Lh_16_1</strain>
    </source>
</reference>
<proteinExistence type="predicted"/>
<dbReference type="Proteomes" id="UP000808906">
    <property type="component" value="Unassembled WGS sequence"/>
</dbReference>
<protein>
    <recommendedName>
        <fullName evidence="7">Lipoprotein</fullName>
    </recommendedName>
</protein>
<dbReference type="AlphaFoldDB" id="A0A9Q4ZQ92"/>
<dbReference type="EMBL" id="WUXR01000019">
    <property type="protein sequence ID" value="MBM4568349.1"/>
    <property type="molecule type" value="Genomic_DNA"/>
</dbReference>
<evidence type="ECO:0000313" key="4">
    <source>
        <dbReference type="EMBL" id="NKT80750.1"/>
    </source>
</evidence>
<name>A0A9Q4ZQ92_RHOHA</name>
<accession>A0A9Q4ZQ92</accession>
<dbReference type="Proteomes" id="UP000603463">
    <property type="component" value="Unassembled WGS sequence"/>
</dbReference>
<comment type="caution">
    <text evidence="4">The sequence shown here is derived from an EMBL/GenBank/DDBJ whole genome shotgun (WGS) entry which is preliminary data.</text>
</comment>
<evidence type="ECO:0008006" key="7">
    <source>
        <dbReference type="Google" id="ProtNLM"/>
    </source>
</evidence>
<evidence type="ECO:0000256" key="2">
    <source>
        <dbReference type="SAM" id="SignalP"/>
    </source>
</evidence>
<reference evidence="3" key="1">
    <citation type="submission" date="2019-11" db="EMBL/GenBank/DDBJ databases">
        <title>Spread of Macrolides and rifampicin resistant Rhodococcus equi in clinical isolates in the USA.</title>
        <authorList>
            <person name="Alvarez-Narvaez S."/>
            <person name="Huber L."/>
            <person name="Cohen N.D."/>
            <person name="Slovis N."/>
            <person name="Greiter M."/>
            <person name="Giguere S."/>
            <person name="Hart K."/>
        </authorList>
    </citation>
    <scope>NUCLEOTIDE SEQUENCE</scope>
    <source>
        <strain evidence="3">Lh_17</strain>
    </source>
</reference>
<sequence>MTRVAFGGIAIAIGTLVFAGACGDVHDHPVDTGPRGPAATTDVMPSDTDHHDHTRPTLGTYDPAQVAAFIATFRARYPELAVDRNDAEIAGIATQSCDDLGRRVDPDAVSSRIVDRAEHEGRMPTGEQSREIYGLVETVCR</sequence>